<dbReference type="InterPro" id="IPR036890">
    <property type="entry name" value="HATPase_C_sf"/>
</dbReference>
<feature type="transmembrane region" description="Helical" evidence="1">
    <location>
        <begin position="6"/>
        <end position="25"/>
    </location>
</feature>
<feature type="transmembrane region" description="Helical" evidence="1">
    <location>
        <begin position="196"/>
        <end position="215"/>
    </location>
</feature>
<dbReference type="SUPFAM" id="SSF55874">
    <property type="entry name" value="ATPase domain of HSP90 chaperone/DNA topoisomerase II/histidine kinase"/>
    <property type="match status" value="1"/>
</dbReference>
<dbReference type="RefSeq" id="WP_209865005.1">
    <property type="nucleotide sequence ID" value="NZ_JAGGLD010000007.1"/>
</dbReference>
<keyword evidence="1" id="KW-0812">Transmembrane</keyword>
<keyword evidence="4" id="KW-1185">Reference proteome</keyword>
<dbReference type="Gene3D" id="3.30.565.10">
    <property type="entry name" value="Histidine kinase-like ATPase, C-terminal domain"/>
    <property type="match status" value="1"/>
</dbReference>
<proteinExistence type="predicted"/>
<dbReference type="Proteomes" id="UP001519288">
    <property type="component" value="Unassembled WGS sequence"/>
</dbReference>
<dbReference type="EMBL" id="JAGGLD010000007">
    <property type="protein sequence ID" value="MBP2002261.1"/>
    <property type="molecule type" value="Genomic_DNA"/>
</dbReference>
<evidence type="ECO:0000313" key="3">
    <source>
        <dbReference type="EMBL" id="MBP2002261.1"/>
    </source>
</evidence>
<keyword evidence="1" id="KW-0472">Membrane</keyword>
<feature type="transmembrane region" description="Helical" evidence="1">
    <location>
        <begin position="98"/>
        <end position="124"/>
    </location>
</feature>
<name>A0ABS4JMB7_9BACL</name>
<comment type="caution">
    <text evidence="3">The sequence shown here is derived from an EMBL/GenBank/DDBJ whole genome shotgun (WGS) entry which is preliminary data.</text>
</comment>
<reference evidence="3 4" key="1">
    <citation type="submission" date="2021-03" db="EMBL/GenBank/DDBJ databases">
        <title>Genomic Encyclopedia of Type Strains, Phase IV (KMG-IV): sequencing the most valuable type-strain genomes for metagenomic binning, comparative biology and taxonomic classification.</title>
        <authorList>
            <person name="Goeker M."/>
        </authorList>
    </citation>
    <scope>NUCLEOTIDE SEQUENCE [LARGE SCALE GENOMIC DNA]</scope>
    <source>
        <strain evidence="3 4">DSM 26806</strain>
    </source>
</reference>
<accession>A0ABS4JMB7</accession>
<dbReference type="Pfam" id="PF02518">
    <property type="entry name" value="HATPase_c"/>
    <property type="match status" value="1"/>
</dbReference>
<feature type="transmembrane region" description="Helical" evidence="1">
    <location>
        <begin position="162"/>
        <end position="184"/>
    </location>
</feature>
<dbReference type="SMART" id="SM00387">
    <property type="entry name" value="HATPase_c"/>
    <property type="match status" value="1"/>
</dbReference>
<sequence length="441" mass="50703">MIYLQIIVDSIIMMFLCYALAGHAIRLNKPTVTWFLWFSILNLWLRMLGTSSPDPFAGLEMNNFDLLPADNPFILIVLILCLFMLNSEYIRPLSNIKVIVVTMLSFLIWILIRTFSISAVAMVLSMNHIAYPYVHQVFTIVLATLLYYFLIIRNGHRFLADLSGLFTKIIIIQSSIAVLIILGYSNFSTSFVLENLLFIVIAFSFVISMNIWIIFEHRTRARQETKFAAMEQYLPVIDELVSEVQARQHEFHNKLLAIHSIVETSVSLPEARSLISTYTKDVMMQIEIREILQMDNKVIGGFLYTKMKLAKFKKIKLTTHIHAGFIPMITDEHQVLEILGILLDSAIESSFPQDEIVLTVQRSDEHLWTEMTVMNPHAHCSTNEFMQMFATGYTTKRDSNETRGYGLYNVKQIVVQHQGKIITRNTMFRGIPYISIGVLIP</sequence>
<evidence type="ECO:0000256" key="1">
    <source>
        <dbReference type="SAM" id="Phobius"/>
    </source>
</evidence>
<organism evidence="3 4">
    <name type="scientific">Paenibacillus shirakamiensis</name>
    <dbReference type="NCBI Taxonomy" id="1265935"/>
    <lineage>
        <taxon>Bacteria</taxon>
        <taxon>Bacillati</taxon>
        <taxon>Bacillota</taxon>
        <taxon>Bacilli</taxon>
        <taxon>Bacillales</taxon>
        <taxon>Paenibacillaceae</taxon>
        <taxon>Paenibacillus</taxon>
    </lineage>
</organism>
<keyword evidence="1" id="KW-1133">Transmembrane helix</keyword>
<feature type="domain" description="Histidine kinase/HSP90-like ATPase" evidence="2">
    <location>
        <begin position="330"/>
        <end position="436"/>
    </location>
</feature>
<protein>
    <submittedName>
        <fullName evidence="3">HTH domain antitoxin</fullName>
    </submittedName>
</protein>
<evidence type="ECO:0000313" key="4">
    <source>
        <dbReference type="Proteomes" id="UP001519288"/>
    </source>
</evidence>
<feature type="transmembrane region" description="Helical" evidence="1">
    <location>
        <begin position="32"/>
        <end position="49"/>
    </location>
</feature>
<feature type="transmembrane region" description="Helical" evidence="1">
    <location>
        <begin position="130"/>
        <end position="150"/>
    </location>
</feature>
<gene>
    <name evidence="3" type="ORF">J2Z69_003333</name>
</gene>
<dbReference type="InterPro" id="IPR003594">
    <property type="entry name" value="HATPase_dom"/>
</dbReference>
<evidence type="ECO:0000259" key="2">
    <source>
        <dbReference type="SMART" id="SM00387"/>
    </source>
</evidence>
<feature type="transmembrane region" description="Helical" evidence="1">
    <location>
        <begin position="69"/>
        <end position="86"/>
    </location>
</feature>